<dbReference type="AlphaFoldDB" id="A0A0F9C0R2"/>
<organism evidence="1">
    <name type="scientific">marine sediment metagenome</name>
    <dbReference type="NCBI Taxonomy" id="412755"/>
    <lineage>
        <taxon>unclassified sequences</taxon>
        <taxon>metagenomes</taxon>
        <taxon>ecological metagenomes</taxon>
    </lineage>
</organism>
<dbReference type="EMBL" id="LAZR01049173">
    <property type="protein sequence ID" value="KKK90276.1"/>
    <property type="molecule type" value="Genomic_DNA"/>
</dbReference>
<protein>
    <submittedName>
        <fullName evidence="1">Uncharacterized protein</fullName>
    </submittedName>
</protein>
<gene>
    <name evidence="1" type="ORF">LCGC14_2724690</name>
</gene>
<accession>A0A0F9C0R2</accession>
<proteinExistence type="predicted"/>
<evidence type="ECO:0000313" key="1">
    <source>
        <dbReference type="EMBL" id="KKK90276.1"/>
    </source>
</evidence>
<reference evidence="1" key="1">
    <citation type="journal article" date="2015" name="Nature">
        <title>Complex archaea that bridge the gap between prokaryotes and eukaryotes.</title>
        <authorList>
            <person name="Spang A."/>
            <person name="Saw J.H."/>
            <person name="Jorgensen S.L."/>
            <person name="Zaremba-Niedzwiedzka K."/>
            <person name="Martijn J."/>
            <person name="Lind A.E."/>
            <person name="van Eijk R."/>
            <person name="Schleper C."/>
            <person name="Guy L."/>
            <person name="Ettema T.J."/>
        </authorList>
    </citation>
    <scope>NUCLEOTIDE SEQUENCE</scope>
</reference>
<comment type="caution">
    <text evidence="1">The sequence shown here is derived from an EMBL/GenBank/DDBJ whole genome shotgun (WGS) entry which is preliminary data.</text>
</comment>
<sequence length="66" mass="7514">MAVLTYDAYLNNEIAEVILAFSEHNIPLTSGDLKELYGAIGHWTLLDIAKKISLRWHSDNSNQRKD</sequence>
<name>A0A0F9C0R2_9ZZZZ</name>